<dbReference type="KEGG" id="hwc:Hqrw_1734"/>
<name>G0LGW3_HALWC</name>
<dbReference type="SUPFAM" id="SSF55961">
    <property type="entry name" value="Bet v1-like"/>
    <property type="match status" value="1"/>
</dbReference>
<evidence type="ECO:0000313" key="1">
    <source>
        <dbReference type="EMBL" id="CCC39665.1"/>
    </source>
</evidence>
<evidence type="ECO:0008006" key="3">
    <source>
        <dbReference type="Google" id="ProtNLM"/>
    </source>
</evidence>
<proteinExistence type="predicted"/>
<protein>
    <recommendedName>
        <fullName evidence="3">START domain protein</fullName>
    </recommendedName>
</protein>
<organism evidence="1 2">
    <name type="scientific">Haloquadratum walsbyi (strain DSM 16854 / JCM 12705 / C23)</name>
    <dbReference type="NCBI Taxonomy" id="768065"/>
    <lineage>
        <taxon>Archaea</taxon>
        <taxon>Methanobacteriati</taxon>
        <taxon>Methanobacteriota</taxon>
        <taxon>Stenosarchaea group</taxon>
        <taxon>Halobacteria</taxon>
        <taxon>Halobacteriales</taxon>
        <taxon>Haloferacaceae</taxon>
        <taxon>Haloquadratum</taxon>
    </lineage>
</organism>
<gene>
    <name evidence="1" type="ordered locus">Hqrw_1734</name>
</gene>
<dbReference type="Gene3D" id="3.30.530.20">
    <property type="match status" value="1"/>
</dbReference>
<reference evidence="1 2" key="1">
    <citation type="journal article" date="2011" name="PLoS ONE">
        <title>Haloquadratum walsbyi: limited diversity in a global pond.</title>
        <authorList>
            <person name="Dyall-Smith M."/>
            <person name="Pfeiffer F."/>
            <person name="Klee K."/>
            <person name="Palm P."/>
            <person name="Gross K."/>
            <person name="Schuster S.C."/>
            <person name="Rampp M."/>
            <person name="Oesterhelt D."/>
        </authorList>
    </citation>
    <scope>NUCLEOTIDE SEQUENCE [LARGE SCALE GENOMIC DNA]</scope>
    <source>
        <strain evidence="2">DSM 16854 / JCM 12705 / C23</strain>
    </source>
</reference>
<dbReference type="EMBL" id="FR746099">
    <property type="protein sequence ID" value="CCC39665.1"/>
    <property type="molecule type" value="Genomic_DNA"/>
</dbReference>
<dbReference type="InterPro" id="IPR023393">
    <property type="entry name" value="START-like_dom_sf"/>
</dbReference>
<dbReference type="Proteomes" id="UP000007954">
    <property type="component" value="Chromosome"/>
</dbReference>
<sequence>MTTNLAFEHTPDGRRIVVGRELSVGRDIAWNLLRNTQQWTEWGPSVRAVECNQQFIDIDTTGRVQTVGGLWLPFEITNCMSYRWHWRVMRLPATGHRVDQPSTGSPREGCRVIFELPILAAWYIPVCSRALDRIESILL</sequence>
<evidence type="ECO:0000313" key="2">
    <source>
        <dbReference type="Proteomes" id="UP000007954"/>
    </source>
</evidence>
<accession>G0LGW3</accession>
<dbReference type="GeneID" id="12446423"/>
<dbReference type="RefSeq" id="WP_014555477.1">
    <property type="nucleotide sequence ID" value="NC_017459.1"/>
</dbReference>
<dbReference type="HOGENOM" id="CLU_135431_0_0_2"/>
<dbReference type="AlphaFoldDB" id="G0LGW3"/>